<dbReference type="OMA" id="KQAECDQ"/>
<dbReference type="OrthoDB" id="203279at2759"/>
<proteinExistence type="predicted"/>
<evidence type="ECO:0000256" key="3">
    <source>
        <dbReference type="ARBA" id="ARBA00023163"/>
    </source>
</evidence>
<organism evidence="5 6">
    <name type="scientific">Dictyostelium purpureum</name>
    <name type="common">Slime mold</name>
    <dbReference type="NCBI Taxonomy" id="5786"/>
    <lineage>
        <taxon>Eukaryota</taxon>
        <taxon>Amoebozoa</taxon>
        <taxon>Evosea</taxon>
        <taxon>Eumycetozoa</taxon>
        <taxon>Dictyostelia</taxon>
        <taxon>Dictyosteliales</taxon>
        <taxon>Dictyosteliaceae</taxon>
        <taxon>Dictyostelium</taxon>
    </lineage>
</organism>
<dbReference type="STRING" id="5786.F0ZDX2"/>
<evidence type="ECO:0000256" key="1">
    <source>
        <dbReference type="ARBA" id="ARBA00004123"/>
    </source>
</evidence>
<dbReference type="GO" id="GO:0016592">
    <property type="term" value="C:mediator complex"/>
    <property type="evidence" value="ECO:0000318"/>
    <property type="project" value="GO_Central"/>
</dbReference>
<evidence type="ECO:0008006" key="7">
    <source>
        <dbReference type="Google" id="ProtNLM"/>
    </source>
</evidence>
<dbReference type="eggNOG" id="KOG3304">
    <property type="taxonomic scope" value="Eukaryota"/>
</dbReference>
<dbReference type="InterPro" id="IPR009332">
    <property type="entry name" value="Med22"/>
</dbReference>
<dbReference type="VEuPathDB" id="AmoebaDB:DICPUDRAFT_76538"/>
<dbReference type="EMBL" id="GL870989">
    <property type="protein sequence ID" value="EGC37856.1"/>
    <property type="molecule type" value="Genomic_DNA"/>
</dbReference>
<dbReference type="InParanoid" id="F0ZDX2"/>
<dbReference type="KEGG" id="dpp:DICPUDRAFT_76538"/>
<dbReference type="Proteomes" id="UP000001064">
    <property type="component" value="Unassembled WGS sequence"/>
</dbReference>
<comment type="subcellular location">
    <subcellularLocation>
        <location evidence="1">Nucleus</location>
    </subcellularLocation>
</comment>
<dbReference type="PANTHER" id="PTHR12434:SF6">
    <property type="entry name" value="MEDIATOR OF RNA POLYMERASE II TRANSCRIPTION SUBUNIT 22"/>
    <property type="match status" value="1"/>
</dbReference>
<reference evidence="6" key="1">
    <citation type="journal article" date="2011" name="Genome Biol.">
        <title>Comparative genomics of the social amoebae Dictyostelium discoideum and Dictyostelium purpureum.</title>
        <authorList>
            <consortium name="US DOE Joint Genome Institute (JGI-PGF)"/>
            <person name="Sucgang R."/>
            <person name="Kuo A."/>
            <person name="Tian X."/>
            <person name="Salerno W."/>
            <person name="Parikh A."/>
            <person name="Feasley C.L."/>
            <person name="Dalin E."/>
            <person name="Tu H."/>
            <person name="Huang E."/>
            <person name="Barry K."/>
            <person name="Lindquist E."/>
            <person name="Shapiro H."/>
            <person name="Bruce D."/>
            <person name="Schmutz J."/>
            <person name="Salamov A."/>
            <person name="Fey P."/>
            <person name="Gaudet P."/>
            <person name="Anjard C."/>
            <person name="Babu M.M."/>
            <person name="Basu S."/>
            <person name="Bushmanova Y."/>
            <person name="van der Wel H."/>
            <person name="Katoh-Kurasawa M."/>
            <person name="Dinh C."/>
            <person name="Coutinho P.M."/>
            <person name="Saito T."/>
            <person name="Elias M."/>
            <person name="Schaap P."/>
            <person name="Kay R.R."/>
            <person name="Henrissat B."/>
            <person name="Eichinger L."/>
            <person name="Rivero F."/>
            <person name="Putnam N.H."/>
            <person name="West C.M."/>
            <person name="Loomis W.F."/>
            <person name="Chisholm R.L."/>
            <person name="Shaulsky G."/>
            <person name="Strassmann J.E."/>
            <person name="Queller D.C."/>
            <person name="Kuspa A."/>
            <person name="Grigoriev I.V."/>
        </authorList>
    </citation>
    <scope>NUCLEOTIDE SEQUENCE [LARGE SCALE GENOMIC DNA]</scope>
    <source>
        <strain evidence="6">QSDP1</strain>
    </source>
</reference>
<dbReference type="PANTHER" id="PTHR12434">
    <property type="entry name" value="MEDIATOR OF RNA POLYMERASE II TRANSCRIPTION SUBUNIT 22"/>
    <property type="match status" value="1"/>
</dbReference>
<keyword evidence="6" id="KW-1185">Reference proteome</keyword>
<evidence type="ECO:0000313" key="5">
    <source>
        <dbReference type="EMBL" id="EGC37856.1"/>
    </source>
</evidence>
<keyword evidence="2" id="KW-0805">Transcription regulation</keyword>
<keyword evidence="3" id="KW-0804">Transcription</keyword>
<keyword evidence="4" id="KW-0539">Nucleus</keyword>
<dbReference type="Pfam" id="PF06179">
    <property type="entry name" value="Med22"/>
    <property type="match status" value="1"/>
</dbReference>
<accession>F0ZDX2</accession>
<protein>
    <recommendedName>
        <fullName evidence="7">Mediator of RNA polymerase II transcription subunit 22</fullName>
    </recommendedName>
</protein>
<name>F0ZDX2_DICPU</name>
<dbReference type="GO" id="GO:0003712">
    <property type="term" value="F:transcription coregulator activity"/>
    <property type="evidence" value="ECO:0007669"/>
    <property type="project" value="InterPro"/>
</dbReference>
<gene>
    <name evidence="5" type="ORF">DICPUDRAFT_76538</name>
</gene>
<dbReference type="FunCoup" id="F0ZDX2">
    <property type="interactions" value="277"/>
</dbReference>
<dbReference type="GO" id="GO:0006357">
    <property type="term" value="P:regulation of transcription by RNA polymerase II"/>
    <property type="evidence" value="ECO:0007669"/>
    <property type="project" value="InterPro"/>
</dbReference>
<evidence type="ECO:0000313" key="6">
    <source>
        <dbReference type="Proteomes" id="UP000001064"/>
    </source>
</evidence>
<sequence>MNQNQNQGIPIQSRGEVLFRDQQFFQKQIDSKIMQLLENYHNIIKIAKINDPLKNSSEVYEMETRTTNMLNAGEGLLKIVEELKQNSILNDFSTMAEEVRLQNLVYHKENERTNKSIKLISEELSKSLKELEDEYYNSSYKIPPIHSNK</sequence>
<dbReference type="GeneID" id="10503202"/>
<evidence type="ECO:0000256" key="2">
    <source>
        <dbReference type="ARBA" id="ARBA00023015"/>
    </source>
</evidence>
<evidence type="ECO:0000256" key="4">
    <source>
        <dbReference type="ARBA" id="ARBA00023242"/>
    </source>
</evidence>
<dbReference type="AlphaFoldDB" id="F0ZDX2"/>
<dbReference type="RefSeq" id="XP_003285606.1">
    <property type="nucleotide sequence ID" value="XM_003285558.1"/>
</dbReference>